<feature type="region of interest" description="Disordered" evidence="1">
    <location>
        <begin position="167"/>
        <end position="194"/>
    </location>
</feature>
<gene>
    <name evidence="2" type="ORF">HYH02_006125</name>
</gene>
<proteinExistence type="predicted"/>
<organism evidence="2 3">
    <name type="scientific">Chlamydomonas schloesseri</name>
    <dbReference type="NCBI Taxonomy" id="2026947"/>
    <lineage>
        <taxon>Eukaryota</taxon>
        <taxon>Viridiplantae</taxon>
        <taxon>Chlorophyta</taxon>
        <taxon>core chlorophytes</taxon>
        <taxon>Chlorophyceae</taxon>
        <taxon>CS clade</taxon>
        <taxon>Chlamydomonadales</taxon>
        <taxon>Chlamydomonadaceae</taxon>
        <taxon>Chlamydomonas</taxon>
    </lineage>
</organism>
<feature type="region of interest" description="Disordered" evidence="1">
    <location>
        <begin position="728"/>
        <end position="756"/>
    </location>
</feature>
<dbReference type="AlphaFoldDB" id="A0A835WK61"/>
<sequence>MYELLVVGAGPAALSVLCRLLEEDPDDSVDGYRREVKPKAALQRAWQHQAGCGPRRDRLAAWLRDKVLIVDERGEWMARWDEQFAGLGIAHLRSPSSVHPDPSSSYSLELWAEQRRRCCELTPMEVMEKSADFRGPFDLPGTGLFRDFVAGVVRRYCLDSPGAVRRAKASSGAGDHRGTGTTSTTSTTSSSRRYSHVVATLSDGSRVAARRVLLAVGSTNVPRLPPFAQGWVATPAAPPLGTPGAACAGSAQQDPAVPLACEAPTSEAGGELPPCKQHHPPHIRTCTQLAASQPAPPPATGAPGALGEPATSTAAAAAPAAPWTGRMLHAWEVARSFACRKPQPAQQQLAHCAGAESNCGSAAAASPAAVGKGSGCTGGAGSSCRSLAGQRVVVVGGGLTAAQLVALAAQHGSTDVILLARRKLKVKQFDVDVHWLGRMRQAHLHDFSRQPGGPAARLAALRAAVGGGSATPEAVAALRALQAKGVLRVEEEVEVEAADWSDRQGQRQHSRGCSSSSDDSCGSDNEDGDDGSEGGLLLHADHVWCATGSVVDAGRDPLLRGLAEQCPVQLHGGLPELTPELRWCEGLDVFVAGAYAALRLGPGAGNLMGARTAAVRLVRLWQREAGASLCPYFKAPLPPPPQPQQQQQQQQQQSAAGYEVEADDGAVGPLTRVAAAPLRGASAAAAGSSRRRPKGRKATGVAGAAAGAVSAVGTAIVAQATVAAAAEQGPEPAGHMAPGGDGAGTDAGAVGGAAAPEQQQQQQQVLAVCERQALCYCDAIVRPGANSSSAA</sequence>
<evidence type="ECO:0000313" key="2">
    <source>
        <dbReference type="EMBL" id="KAG2448773.1"/>
    </source>
</evidence>
<dbReference type="SUPFAM" id="SSF51905">
    <property type="entry name" value="FAD/NAD(P)-binding domain"/>
    <property type="match status" value="2"/>
</dbReference>
<dbReference type="PANTHER" id="PTHR38663:SF1">
    <property type="entry name" value="L-ORNITHINE N(5)-MONOOXYGENASE"/>
    <property type="match status" value="1"/>
</dbReference>
<feature type="region of interest" description="Disordered" evidence="1">
    <location>
        <begin position="288"/>
        <end position="318"/>
    </location>
</feature>
<name>A0A835WK61_9CHLO</name>
<reference evidence="2" key="1">
    <citation type="journal article" date="2020" name="bioRxiv">
        <title>Comparative genomics of Chlamydomonas.</title>
        <authorList>
            <person name="Craig R.J."/>
            <person name="Hasan A.R."/>
            <person name="Ness R.W."/>
            <person name="Keightley P.D."/>
        </authorList>
    </citation>
    <scope>NUCLEOTIDE SEQUENCE</scope>
    <source>
        <strain evidence="2">CCAP 11/173</strain>
    </source>
</reference>
<dbReference type="OrthoDB" id="546618at2759"/>
<evidence type="ECO:0000313" key="3">
    <source>
        <dbReference type="Proteomes" id="UP000613740"/>
    </source>
</evidence>
<feature type="compositionally biased region" description="Low complexity" evidence="1">
    <location>
        <begin position="512"/>
        <end position="523"/>
    </location>
</feature>
<dbReference type="PANTHER" id="PTHR38663">
    <property type="match status" value="1"/>
</dbReference>
<dbReference type="Proteomes" id="UP000613740">
    <property type="component" value="Unassembled WGS sequence"/>
</dbReference>
<feature type="compositionally biased region" description="Low complexity" evidence="1">
    <location>
        <begin position="644"/>
        <end position="653"/>
    </location>
</feature>
<feature type="region of interest" description="Disordered" evidence="1">
    <location>
        <begin position="634"/>
        <end position="661"/>
    </location>
</feature>
<comment type="caution">
    <text evidence="2">The sequence shown here is derived from an EMBL/GenBank/DDBJ whole genome shotgun (WGS) entry which is preliminary data.</text>
</comment>
<keyword evidence="3" id="KW-1185">Reference proteome</keyword>
<feature type="region of interest" description="Disordered" evidence="1">
    <location>
        <begin position="497"/>
        <end position="533"/>
    </location>
</feature>
<dbReference type="Gene3D" id="3.50.50.60">
    <property type="entry name" value="FAD/NAD(P)-binding domain"/>
    <property type="match status" value="1"/>
</dbReference>
<protein>
    <recommendedName>
        <fullName evidence="4">L-ornithine N(5)-monooxygenase</fullName>
    </recommendedName>
</protein>
<feature type="compositionally biased region" description="Gly residues" evidence="1">
    <location>
        <begin position="737"/>
        <end position="751"/>
    </location>
</feature>
<feature type="compositionally biased region" description="Low complexity" evidence="1">
    <location>
        <begin position="179"/>
        <end position="191"/>
    </location>
</feature>
<dbReference type="EMBL" id="JAEHOD010000016">
    <property type="protein sequence ID" value="KAG2448773.1"/>
    <property type="molecule type" value="Genomic_DNA"/>
</dbReference>
<feature type="compositionally biased region" description="Low complexity" evidence="1">
    <location>
        <begin position="301"/>
        <end position="318"/>
    </location>
</feature>
<accession>A0A835WK61</accession>
<dbReference type="InterPro" id="IPR036188">
    <property type="entry name" value="FAD/NAD-bd_sf"/>
</dbReference>
<evidence type="ECO:0000256" key="1">
    <source>
        <dbReference type="SAM" id="MobiDB-lite"/>
    </source>
</evidence>
<evidence type="ECO:0008006" key="4">
    <source>
        <dbReference type="Google" id="ProtNLM"/>
    </source>
</evidence>